<dbReference type="EMBL" id="MU274900">
    <property type="protein sequence ID" value="KAI0094391.1"/>
    <property type="molecule type" value="Genomic_DNA"/>
</dbReference>
<reference evidence="1" key="1">
    <citation type="journal article" date="2021" name="Environ. Microbiol.">
        <title>Gene family expansions and transcriptome signatures uncover fungal adaptations to wood decay.</title>
        <authorList>
            <person name="Hage H."/>
            <person name="Miyauchi S."/>
            <person name="Viragh M."/>
            <person name="Drula E."/>
            <person name="Min B."/>
            <person name="Chaduli D."/>
            <person name="Navarro D."/>
            <person name="Favel A."/>
            <person name="Norest M."/>
            <person name="Lesage-Meessen L."/>
            <person name="Balint B."/>
            <person name="Merenyi Z."/>
            <person name="de Eugenio L."/>
            <person name="Morin E."/>
            <person name="Martinez A.T."/>
            <person name="Baldrian P."/>
            <person name="Stursova M."/>
            <person name="Martinez M.J."/>
            <person name="Novotny C."/>
            <person name="Magnuson J.K."/>
            <person name="Spatafora J.W."/>
            <person name="Maurice S."/>
            <person name="Pangilinan J."/>
            <person name="Andreopoulos W."/>
            <person name="LaButti K."/>
            <person name="Hundley H."/>
            <person name="Na H."/>
            <person name="Kuo A."/>
            <person name="Barry K."/>
            <person name="Lipzen A."/>
            <person name="Henrissat B."/>
            <person name="Riley R."/>
            <person name="Ahrendt S."/>
            <person name="Nagy L.G."/>
            <person name="Grigoriev I.V."/>
            <person name="Martin F."/>
            <person name="Rosso M.N."/>
        </authorList>
    </citation>
    <scope>NUCLEOTIDE SEQUENCE</scope>
    <source>
        <strain evidence="1">CBS 384.51</strain>
    </source>
</reference>
<evidence type="ECO:0000313" key="1">
    <source>
        <dbReference type="EMBL" id="KAI0094391.1"/>
    </source>
</evidence>
<accession>A0ACB8UJN2</accession>
<name>A0ACB8UJN2_9APHY</name>
<proteinExistence type="predicted"/>
<sequence length="251" mass="26748">MERLFTKLIVNLITIVISSVGFTLSVMAHCLAGLLPFVVNGSNTQIIHTSSLTVVAASLPDTSEGETAIAQQVVSLQLGDAQVNFRTSVITALRHKARKASLTTAPVSPPLTNKAEHSENSAVLSPPSSLNGDHATCETEGCSEGEGSLSLVFRKRQGSSQAQPIAGPSNPSKQQRPSTSPAAPQTRSRSTSPRLRMLTMKPREPEEPADAHGRIPYVPNPNGGETFQTGFVNPFKGKGKSRESYFFLTTP</sequence>
<evidence type="ECO:0000313" key="2">
    <source>
        <dbReference type="Proteomes" id="UP001055072"/>
    </source>
</evidence>
<keyword evidence="2" id="KW-1185">Reference proteome</keyword>
<protein>
    <submittedName>
        <fullName evidence="1">Uncharacterized protein</fullName>
    </submittedName>
</protein>
<organism evidence="1 2">
    <name type="scientific">Irpex rosettiformis</name>
    <dbReference type="NCBI Taxonomy" id="378272"/>
    <lineage>
        <taxon>Eukaryota</taxon>
        <taxon>Fungi</taxon>
        <taxon>Dikarya</taxon>
        <taxon>Basidiomycota</taxon>
        <taxon>Agaricomycotina</taxon>
        <taxon>Agaricomycetes</taxon>
        <taxon>Polyporales</taxon>
        <taxon>Irpicaceae</taxon>
        <taxon>Irpex</taxon>
    </lineage>
</organism>
<comment type="caution">
    <text evidence="1">The sequence shown here is derived from an EMBL/GenBank/DDBJ whole genome shotgun (WGS) entry which is preliminary data.</text>
</comment>
<gene>
    <name evidence="1" type="ORF">BDY19DRAFT_16973</name>
</gene>
<dbReference type="Proteomes" id="UP001055072">
    <property type="component" value="Unassembled WGS sequence"/>
</dbReference>